<evidence type="ECO:0008006" key="3">
    <source>
        <dbReference type="Google" id="ProtNLM"/>
    </source>
</evidence>
<dbReference type="CTD" id="20236469"/>
<dbReference type="PANTHER" id="PTHR46704:SF1">
    <property type="entry name" value="TELOMERE LENGTH REGULATION PROTEIN TEL2 HOMOLOG"/>
    <property type="match status" value="1"/>
</dbReference>
<dbReference type="GeneID" id="20236469"/>
<evidence type="ECO:0000313" key="1">
    <source>
        <dbReference type="EMBL" id="ESO85473.1"/>
    </source>
</evidence>
<dbReference type="PANTHER" id="PTHR46704">
    <property type="entry name" value="CXC DOMAIN-CONTAINING PROTEIN-RELATED"/>
    <property type="match status" value="1"/>
</dbReference>
<dbReference type="KEGG" id="lgi:LOTGIDRAFT_154964"/>
<dbReference type="OrthoDB" id="6753017at2759"/>
<dbReference type="Proteomes" id="UP000030746">
    <property type="component" value="Unassembled WGS sequence"/>
</dbReference>
<dbReference type="HOGENOM" id="CLU_034229_0_0_1"/>
<organism evidence="1 2">
    <name type="scientific">Lottia gigantea</name>
    <name type="common">Giant owl limpet</name>
    <dbReference type="NCBI Taxonomy" id="225164"/>
    <lineage>
        <taxon>Eukaryota</taxon>
        <taxon>Metazoa</taxon>
        <taxon>Spiralia</taxon>
        <taxon>Lophotrochozoa</taxon>
        <taxon>Mollusca</taxon>
        <taxon>Gastropoda</taxon>
        <taxon>Patellogastropoda</taxon>
        <taxon>Lottioidea</taxon>
        <taxon>Lottiidae</taxon>
        <taxon>Lottia</taxon>
    </lineage>
</organism>
<protein>
    <recommendedName>
        <fullName evidence="3">Tesmin/TSO1-like CXC domain-containing protein</fullName>
    </recommendedName>
</protein>
<dbReference type="AlphaFoldDB" id="V3Z489"/>
<accession>V3Z489</accession>
<name>V3Z489_LOTGI</name>
<sequence length="378" mass="42812">MTTVPVSLFKDHLMRKNTKSDLAHYLEKSITNVYTESKTGSGLLTVLDGGWLLYQVKWTAGIKYGDLADVYNGFIEKRYGRVIVVFDGYESSPKDQEHYRRVTKTAIDYAIDGQGVRVIAEDTGIFISLIHHWSPDMAEVYFQKEDRSSKTSSQSYKLSELHANLDPIVQKYILFIHVWSGCDTTSATFGQGKLQVLRHLVKSPEMHKNADVISSELSSVDEVSQAGIQIFVSMFGGKREENFTALRYRKYQSMITTCRKIEPERLPTTERAAHFHTLREHIQVIRWRTLNNDTLDANEWGWKIARGRNVPIMTDKEAAHPKILKFIRCSCKPNSTQCATNACTCRKTGLKCVASCSGCVGQQCCNTDVLNDVSDDEN</sequence>
<dbReference type="OMA" id="CATHLTS"/>
<dbReference type="EMBL" id="KB203274">
    <property type="protein sequence ID" value="ESO85473.1"/>
    <property type="molecule type" value="Genomic_DNA"/>
</dbReference>
<evidence type="ECO:0000313" key="2">
    <source>
        <dbReference type="Proteomes" id="UP000030746"/>
    </source>
</evidence>
<keyword evidence="2" id="KW-1185">Reference proteome</keyword>
<dbReference type="RefSeq" id="XP_009063719.1">
    <property type="nucleotide sequence ID" value="XM_009065471.1"/>
</dbReference>
<proteinExistence type="predicted"/>
<gene>
    <name evidence="1" type="ORF">LOTGIDRAFT_154964</name>
</gene>
<reference evidence="1 2" key="1">
    <citation type="journal article" date="2013" name="Nature">
        <title>Insights into bilaterian evolution from three spiralian genomes.</title>
        <authorList>
            <person name="Simakov O."/>
            <person name="Marletaz F."/>
            <person name="Cho S.J."/>
            <person name="Edsinger-Gonzales E."/>
            <person name="Havlak P."/>
            <person name="Hellsten U."/>
            <person name="Kuo D.H."/>
            <person name="Larsson T."/>
            <person name="Lv J."/>
            <person name="Arendt D."/>
            <person name="Savage R."/>
            <person name="Osoegawa K."/>
            <person name="de Jong P."/>
            <person name="Grimwood J."/>
            <person name="Chapman J.A."/>
            <person name="Shapiro H."/>
            <person name="Aerts A."/>
            <person name="Otillar R.P."/>
            <person name="Terry A.Y."/>
            <person name="Boore J.L."/>
            <person name="Grigoriev I.V."/>
            <person name="Lindberg D.R."/>
            <person name="Seaver E.C."/>
            <person name="Weisblat D.A."/>
            <person name="Putnam N.H."/>
            <person name="Rokhsar D.S."/>
        </authorList>
    </citation>
    <scope>NUCLEOTIDE SEQUENCE [LARGE SCALE GENOMIC DNA]</scope>
</reference>